<dbReference type="CDD" id="cd17990">
    <property type="entry name" value="DEXHc_HrpB"/>
    <property type="match status" value="1"/>
</dbReference>
<dbReference type="GO" id="GO:0016787">
    <property type="term" value="F:hydrolase activity"/>
    <property type="evidence" value="ECO:0007669"/>
    <property type="project" value="UniProtKB-KW"/>
</dbReference>
<dbReference type="SMART" id="SM00487">
    <property type="entry name" value="DEXDc"/>
    <property type="match status" value="1"/>
</dbReference>
<dbReference type="FunFam" id="3.40.50.300:FF:002125">
    <property type="entry name" value="ATP-dependent helicase HrpB"/>
    <property type="match status" value="1"/>
</dbReference>
<feature type="region of interest" description="Disordered" evidence="5">
    <location>
        <begin position="822"/>
        <end position="842"/>
    </location>
</feature>
<dbReference type="InterPro" id="IPR048333">
    <property type="entry name" value="HA2_WH"/>
</dbReference>
<dbReference type="PROSITE" id="PS51192">
    <property type="entry name" value="HELICASE_ATP_BIND_1"/>
    <property type="match status" value="1"/>
</dbReference>
<proteinExistence type="predicted"/>
<keyword evidence="4" id="KW-0067">ATP-binding</keyword>
<dbReference type="PROSITE" id="PS51194">
    <property type="entry name" value="HELICASE_CTER"/>
    <property type="match status" value="1"/>
</dbReference>
<evidence type="ECO:0000313" key="9">
    <source>
        <dbReference type="Proteomes" id="UP000182264"/>
    </source>
</evidence>
<evidence type="ECO:0000256" key="4">
    <source>
        <dbReference type="ARBA" id="ARBA00022840"/>
    </source>
</evidence>
<feature type="domain" description="Helicase ATP-binding" evidence="6">
    <location>
        <begin position="18"/>
        <end position="182"/>
    </location>
</feature>
<dbReference type="Pfam" id="PF08482">
    <property type="entry name" value="HrpB_C"/>
    <property type="match status" value="1"/>
</dbReference>
<dbReference type="Gene3D" id="1.20.120.1080">
    <property type="match status" value="1"/>
</dbReference>
<evidence type="ECO:0000259" key="7">
    <source>
        <dbReference type="PROSITE" id="PS51194"/>
    </source>
</evidence>
<evidence type="ECO:0000259" key="6">
    <source>
        <dbReference type="PROSITE" id="PS51192"/>
    </source>
</evidence>
<accession>A0A1L3GGY9</accession>
<gene>
    <name evidence="8" type="ORF">A7E75_08905</name>
</gene>
<sequence>MNANRRLLPIDSVVDELRKALQKAPAVVLQAEPGAGKTTRVPLALLDEPWLQNKRILMLEPRRLAASNAARYMAACLGEAVGNTVGYAIRFDRRVSAATRIEVVTEGILTRRLQSDPTLDGVGLVIFDEFHERNLHADLALALCRDAQLGLRDDLKLLIMSATLDVDPVSRLLGNAPVLRCPGRCHPVEICYMPRDPAGPLPEVVARAVRRALGEIEGDILVFLPGAGEIRRCQEILRKEPAAGELLVLPLYGELPFAEQERALLPGRQRKVVLATNIAETSLTIEGVRGVVDSGFMRQARFHAGSGLPRLTTVRIAAANADQRAGRAGRLGPGRCYRLWSEATQGAMLPFMPAEIRTADLAPLALELACWGVTQAASLCWLDAPPAGALGNARDLLRLLGALDKKHRLTARGEAMARLPAHPRIAALLLRGMEIASLPLACDLAALLEERDLLKGLSPAAQVVDSDLQPRLDALYAFRAGQPLENGVDKATCRVVDRTARAWRQRLRTDCDALQGDSDTLAILLLAAYPDRVARRRPADCRRYLMVNGQGGCLSPRSGVGDAEFIVAVDVGGGRGADAMIRLASTVTRSRLETECAGHLVWRQRVFWDAGQNKVVARKEYGFGALLLDERPAQADPAQVSAALLDGLRQLGLAALPWSPAAVQLRWRVMTLARIFPELPWPDWSEGALLAELDDWLAPWLDGMRCLEDVSRLNLSTVLLARLDWRLQQALEKEAPTQLAVPSGHRVALEYRSEGPPVLAVKLQELFGLAETPCVAGGRLAVQLQLLSPARRPVAVTQDLRSFWEEGYPEVKRELAGRYPKHPWPADPWKAVPTRSTKKAMP</sequence>
<dbReference type="RefSeq" id="WP_072286974.1">
    <property type="nucleotide sequence ID" value="NZ_CP015518.1"/>
</dbReference>
<dbReference type="OrthoDB" id="9805617at2"/>
<dbReference type="InterPro" id="IPR014001">
    <property type="entry name" value="Helicase_ATP-bd"/>
</dbReference>
<dbReference type="GO" id="GO:0005524">
    <property type="term" value="F:ATP binding"/>
    <property type="evidence" value="ECO:0007669"/>
    <property type="project" value="UniProtKB-KW"/>
</dbReference>
<dbReference type="InterPro" id="IPR010225">
    <property type="entry name" value="HrpB"/>
</dbReference>
<dbReference type="Pfam" id="PF00270">
    <property type="entry name" value="DEAD"/>
    <property type="match status" value="1"/>
</dbReference>
<dbReference type="Gene3D" id="3.40.50.300">
    <property type="entry name" value="P-loop containing nucleotide triphosphate hydrolases"/>
    <property type="match status" value="2"/>
</dbReference>
<dbReference type="SMART" id="SM00847">
    <property type="entry name" value="HA2"/>
    <property type="match status" value="1"/>
</dbReference>
<protein>
    <submittedName>
        <fullName evidence="8">ATP-dependent helicase HrpB</fullName>
    </submittedName>
</protein>
<keyword evidence="3 8" id="KW-0347">Helicase</keyword>
<dbReference type="Pfam" id="PF00271">
    <property type="entry name" value="Helicase_C"/>
    <property type="match status" value="1"/>
</dbReference>
<dbReference type="NCBIfam" id="TIGR01970">
    <property type="entry name" value="DEAH_box_HrpB"/>
    <property type="match status" value="1"/>
</dbReference>
<dbReference type="PIRSF" id="PIRSF005496">
    <property type="entry name" value="ATP_hel_hrpB"/>
    <property type="match status" value="1"/>
</dbReference>
<dbReference type="GO" id="GO:0004386">
    <property type="term" value="F:helicase activity"/>
    <property type="evidence" value="ECO:0007669"/>
    <property type="project" value="UniProtKB-KW"/>
</dbReference>
<dbReference type="InterPro" id="IPR049614">
    <property type="entry name" value="HrpB_DEXH"/>
</dbReference>
<feature type="domain" description="Helicase C-terminal" evidence="7">
    <location>
        <begin position="208"/>
        <end position="372"/>
    </location>
</feature>
<keyword evidence="9" id="KW-1185">Reference proteome</keyword>
<dbReference type="EMBL" id="CP015518">
    <property type="protein sequence ID" value="APG25125.1"/>
    <property type="molecule type" value="Genomic_DNA"/>
</dbReference>
<dbReference type="Pfam" id="PF04408">
    <property type="entry name" value="WHD_HA2"/>
    <property type="match status" value="1"/>
</dbReference>
<dbReference type="SMART" id="SM00490">
    <property type="entry name" value="HELICc"/>
    <property type="match status" value="1"/>
</dbReference>
<dbReference type="GO" id="GO:0003676">
    <property type="term" value="F:nucleic acid binding"/>
    <property type="evidence" value="ECO:0007669"/>
    <property type="project" value="InterPro"/>
</dbReference>
<evidence type="ECO:0000256" key="5">
    <source>
        <dbReference type="SAM" id="MobiDB-lite"/>
    </source>
</evidence>
<evidence type="ECO:0000313" key="8">
    <source>
        <dbReference type="EMBL" id="APG25125.1"/>
    </source>
</evidence>
<dbReference type="PANTHER" id="PTHR43519">
    <property type="entry name" value="ATP-DEPENDENT RNA HELICASE HRPB"/>
    <property type="match status" value="1"/>
</dbReference>
<name>A0A1L3GGY9_SYNAC</name>
<keyword evidence="2" id="KW-0378">Hydrolase</keyword>
<dbReference type="STRING" id="29542.A6070_02880"/>
<evidence type="ECO:0000256" key="2">
    <source>
        <dbReference type="ARBA" id="ARBA00022801"/>
    </source>
</evidence>
<dbReference type="PANTHER" id="PTHR43519:SF1">
    <property type="entry name" value="ATP-DEPENDENT RNA HELICASE HRPB"/>
    <property type="match status" value="1"/>
</dbReference>
<dbReference type="SUPFAM" id="SSF52540">
    <property type="entry name" value="P-loop containing nucleoside triphosphate hydrolases"/>
    <property type="match status" value="1"/>
</dbReference>
<dbReference type="InterPro" id="IPR013689">
    <property type="entry name" value="RNA_helicase_ATP-dep_HrpB_C"/>
</dbReference>
<dbReference type="CDD" id="cd18791">
    <property type="entry name" value="SF2_C_RHA"/>
    <property type="match status" value="1"/>
</dbReference>
<reference evidence="8 9" key="1">
    <citation type="journal article" date="2017" name="Genome Announc.">
        <title>Complete Genome Sequences of Two Acetylene-Fermenting Pelobacter acetylenicus Strains.</title>
        <authorList>
            <person name="Sutton J.M."/>
            <person name="Baesman S.M."/>
            <person name="Fierst J.L."/>
            <person name="Poret-Peterson A.T."/>
            <person name="Oremland R.S."/>
            <person name="Dunlap D.S."/>
            <person name="Akob D.M."/>
        </authorList>
    </citation>
    <scope>NUCLEOTIDE SEQUENCE [LARGE SCALE GENOMIC DNA]</scope>
    <source>
        <strain evidence="8 9">DSM 3247</strain>
    </source>
</reference>
<dbReference type="Proteomes" id="UP000182264">
    <property type="component" value="Chromosome"/>
</dbReference>
<organism evidence="8 9">
    <name type="scientific">Syntrophotalea acetylenica</name>
    <name type="common">Pelobacter acetylenicus</name>
    <dbReference type="NCBI Taxonomy" id="29542"/>
    <lineage>
        <taxon>Bacteria</taxon>
        <taxon>Pseudomonadati</taxon>
        <taxon>Thermodesulfobacteriota</taxon>
        <taxon>Desulfuromonadia</taxon>
        <taxon>Desulfuromonadales</taxon>
        <taxon>Syntrophotaleaceae</taxon>
        <taxon>Syntrophotalea</taxon>
    </lineage>
</organism>
<evidence type="ECO:0000256" key="1">
    <source>
        <dbReference type="ARBA" id="ARBA00022741"/>
    </source>
</evidence>
<evidence type="ECO:0000256" key="3">
    <source>
        <dbReference type="ARBA" id="ARBA00022806"/>
    </source>
</evidence>
<dbReference type="InterPro" id="IPR001650">
    <property type="entry name" value="Helicase_C-like"/>
</dbReference>
<dbReference type="AlphaFoldDB" id="A0A1L3GGY9"/>
<dbReference type="KEGG" id="pace:A6070_02880"/>
<dbReference type="InterPro" id="IPR027417">
    <property type="entry name" value="P-loop_NTPase"/>
</dbReference>
<dbReference type="InterPro" id="IPR007502">
    <property type="entry name" value="Helicase-assoc_dom"/>
</dbReference>
<keyword evidence="1" id="KW-0547">Nucleotide-binding</keyword>
<dbReference type="InterPro" id="IPR011545">
    <property type="entry name" value="DEAD/DEAH_box_helicase_dom"/>
</dbReference>